<reference evidence="2" key="1">
    <citation type="journal article" date="2019" name="Int. J. Syst. Evol. Microbiol.">
        <title>The Global Catalogue of Microorganisms (GCM) 10K type strain sequencing project: providing services to taxonomists for standard genome sequencing and annotation.</title>
        <authorList>
            <consortium name="The Broad Institute Genomics Platform"/>
            <consortium name="The Broad Institute Genome Sequencing Center for Infectious Disease"/>
            <person name="Wu L."/>
            <person name="Ma J."/>
        </authorList>
    </citation>
    <scope>NUCLEOTIDE SEQUENCE [LARGE SCALE GENOMIC DNA]</scope>
    <source>
        <strain evidence="2">KCTC 32255</strain>
    </source>
</reference>
<dbReference type="Proteomes" id="UP001596337">
    <property type="component" value="Unassembled WGS sequence"/>
</dbReference>
<dbReference type="Gene3D" id="3.30.300.30">
    <property type="match status" value="1"/>
</dbReference>
<comment type="caution">
    <text evidence="1">The sequence shown here is derived from an EMBL/GenBank/DDBJ whole genome shotgun (WGS) entry which is preliminary data.</text>
</comment>
<dbReference type="Gene3D" id="3.40.50.12780">
    <property type="entry name" value="N-terminal domain of ligase-like"/>
    <property type="match status" value="1"/>
</dbReference>
<dbReference type="InterPro" id="IPR042099">
    <property type="entry name" value="ANL_N_sf"/>
</dbReference>
<dbReference type="EMBL" id="JBHSXX010000001">
    <property type="protein sequence ID" value="MFC6867870.1"/>
    <property type="molecule type" value="Genomic_DNA"/>
</dbReference>
<dbReference type="PANTHER" id="PTHR43845">
    <property type="entry name" value="BLR5969 PROTEIN"/>
    <property type="match status" value="1"/>
</dbReference>
<dbReference type="RefSeq" id="WP_345396322.1">
    <property type="nucleotide sequence ID" value="NZ_BAABLA010000025.1"/>
</dbReference>
<dbReference type="SUPFAM" id="SSF56801">
    <property type="entry name" value="Acetyl-CoA synthetase-like"/>
    <property type="match status" value="1"/>
</dbReference>
<proteinExistence type="predicted"/>
<evidence type="ECO:0000313" key="1">
    <source>
        <dbReference type="EMBL" id="MFC6867870.1"/>
    </source>
</evidence>
<evidence type="ECO:0000313" key="2">
    <source>
        <dbReference type="Proteomes" id="UP001596337"/>
    </source>
</evidence>
<organism evidence="1 2">
    <name type="scientific">Haloechinothrix salitolerans</name>
    <dbReference type="NCBI Taxonomy" id="926830"/>
    <lineage>
        <taxon>Bacteria</taxon>
        <taxon>Bacillati</taxon>
        <taxon>Actinomycetota</taxon>
        <taxon>Actinomycetes</taxon>
        <taxon>Pseudonocardiales</taxon>
        <taxon>Pseudonocardiaceae</taxon>
        <taxon>Haloechinothrix</taxon>
    </lineage>
</organism>
<name>A0ABW2C0G6_9PSEU</name>
<gene>
    <name evidence="1" type="ORF">ACFQGD_11995</name>
</gene>
<dbReference type="PANTHER" id="PTHR43845:SF1">
    <property type="entry name" value="BLR5969 PROTEIN"/>
    <property type="match status" value="1"/>
</dbReference>
<keyword evidence="1" id="KW-0436">Ligase</keyword>
<protein>
    <submittedName>
        <fullName evidence="1">Phenylacetate--CoA ligase family protein</fullName>
    </submittedName>
</protein>
<dbReference type="GO" id="GO:0016874">
    <property type="term" value="F:ligase activity"/>
    <property type="evidence" value="ECO:0007669"/>
    <property type="project" value="UniProtKB-KW"/>
</dbReference>
<accession>A0ABW2C0G6</accession>
<dbReference type="InterPro" id="IPR045851">
    <property type="entry name" value="AMP-bd_C_sf"/>
</dbReference>
<sequence>MSTGSSQSSTITRSDRVARVVTDAARRVPAFAARLAEADVDPGTITGVDDLAAIPVQTKDDVLARQHAEPPFGGLLAPDADVARVFQSPGPIYEPQLPGPDPWRWRPALRACGVDASDVLLNCFSYHLSPAGAMFDEAAKALGCTVLPGGVGNLDLQARAVSDLSVTAYAGLPSYLRSLIERYSDAKLDKQEWQLRAALVTGEPLPDDLRASLTEWVPTVLMAYGTAETGLLGYETAPGEGLVVPDDVVVQICDLDTGAPIDEGEGQIVVTALRPEYPLVRFGTGDLSAWHYDDNGERRLAGILGRVGAAVKVRGMFLHPRQVEATMRGVSGVAAYQFVVNRDAHRDELRCDVVPEPGAPAEQVVAAVRDQVRSGLRLTTDVRIATTIDDEATLVDLRTWE</sequence>
<keyword evidence="2" id="KW-1185">Reference proteome</keyword>